<evidence type="ECO:0000313" key="2">
    <source>
        <dbReference type="EMBL" id="KAJ6803426.1"/>
    </source>
</evidence>
<dbReference type="EMBL" id="JANAVB010036559">
    <property type="protein sequence ID" value="KAJ6803426.1"/>
    <property type="molecule type" value="Genomic_DNA"/>
</dbReference>
<reference evidence="3" key="1">
    <citation type="journal article" date="2023" name="GigaByte">
        <title>Genome assembly of the bearded iris, Iris pallida Lam.</title>
        <authorList>
            <person name="Bruccoleri R.E."/>
            <person name="Oakeley E.J."/>
            <person name="Faust A.M.E."/>
            <person name="Altorfer M."/>
            <person name="Dessus-Babus S."/>
            <person name="Burckhardt D."/>
            <person name="Oertli M."/>
            <person name="Naumann U."/>
            <person name="Petersen F."/>
            <person name="Wong J."/>
        </authorList>
    </citation>
    <scope>NUCLEOTIDE SEQUENCE</scope>
    <source>
        <strain evidence="3">GSM-AAB239-AS_SAM_17_03QT</strain>
    </source>
</reference>
<organism evidence="3 4">
    <name type="scientific">Iris pallida</name>
    <name type="common">Sweet iris</name>
    <dbReference type="NCBI Taxonomy" id="29817"/>
    <lineage>
        <taxon>Eukaryota</taxon>
        <taxon>Viridiplantae</taxon>
        <taxon>Streptophyta</taxon>
        <taxon>Embryophyta</taxon>
        <taxon>Tracheophyta</taxon>
        <taxon>Spermatophyta</taxon>
        <taxon>Magnoliopsida</taxon>
        <taxon>Liliopsida</taxon>
        <taxon>Asparagales</taxon>
        <taxon>Iridaceae</taxon>
        <taxon>Iridoideae</taxon>
        <taxon>Irideae</taxon>
        <taxon>Iris</taxon>
    </lineage>
</organism>
<feature type="region of interest" description="Disordered" evidence="1">
    <location>
        <begin position="74"/>
        <end position="93"/>
    </location>
</feature>
<proteinExistence type="predicted"/>
<evidence type="ECO:0000313" key="4">
    <source>
        <dbReference type="Proteomes" id="UP001140949"/>
    </source>
</evidence>
<accession>A0AAX6EPA5</accession>
<sequence>MVCLPRQRRNLGFRWLGCTEVCSASGDAVRICGGSVGTVGHSTEEGVADWKHGFMAVDLGSSVRVHREVADLSASHDEGRYRNESWGRDLRVG</sequence>
<comment type="caution">
    <text evidence="3">The sequence shown here is derived from an EMBL/GenBank/DDBJ whole genome shotgun (WGS) entry which is preliminary data.</text>
</comment>
<gene>
    <name evidence="2" type="ORF">M6B38_108470</name>
    <name evidence="3" type="ORF">M6B38_177260</name>
</gene>
<reference evidence="3" key="2">
    <citation type="submission" date="2023-04" db="EMBL/GenBank/DDBJ databases">
        <authorList>
            <person name="Bruccoleri R.E."/>
            <person name="Oakeley E.J."/>
            <person name="Faust A.-M."/>
            <person name="Dessus-Babus S."/>
            <person name="Altorfer M."/>
            <person name="Burckhardt D."/>
            <person name="Oertli M."/>
            <person name="Naumann U."/>
            <person name="Petersen F."/>
            <person name="Wong J."/>
        </authorList>
    </citation>
    <scope>NUCLEOTIDE SEQUENCE</scope>
    <source>
        <strain evidence="3">GSM-AAB239-AS_SAM_17_03QT</strain>
        <tissue evidence="3">Leaf</tissue>
    </source>
</reference>
<dbReference type="AlphaFoldDB" id="A0AAX6EPA5"/>
<name>A0AAX6EPA5_IRIPA</name>
<evidence type="ECO:0000313" key="3">
    <source>
        <dbReference type="EMBL" id="KAJ6806047.1"/>
    </source>
</evidence>
<keyword evidence="4" id="KW-1185">Reference proteome</keyword>
<protein>
    <submittedName>
        <fullName evidence="3">Uncharacterized protein</fullName>
    </submittedName>
</protein>
<evidence type="ECO:0000256" key="1">
    <source>
        <dbReference type="SAM" id="MobiDB-lite"/>
    </source>
</evidence>
<dbReference type="Proteomes" id="UP001140949">
    <property type="component" value="Unassembled WGS sequence"/>
</dbReference>
<dbReference type="EMBL" id="JANAVB010035018">
    <property type="protein sequence ID" value="KAJ6806047.1"/>
    <property type="molecule type" value="Genomic_DNA"/>
</dbReference>